<dbReference type="CDD" id="cd00167">
    <property type="entry name" value="SANT"/>
    <property type="match status" value="1"/>
</dbReference>
<dbReference type="Proteomes" id="UP000612055">
    <property type="component" value="Unassembled WGS sequence"/>
</dbReference>
<feature type="region of interest" description="Disordered" evidence="7">
    <location>
        <begin position="627"/>
        <end position="687"/>
    </location>
</feature>
<evidence type="ECO:0000256" key="6">
    <source>
        <dbReference type="ARBA" id="ARBA00023242"/>
    </source>
</evidence>
<feature type="region of interest" description="Disordered" evidence="7">
    <location>
        <begin position="210"/>
        <end position="327"/>
    </location>
</feature>
<sequence>MSLWPDVAADADGRQTQPAAQAASAKAQERAVSTESSERASDSDPEASLDDEDTTSSGEDSDEFTPARRGRRGADARPARKRRKRPEWTQAEEETLVLLHSQLGPQWAAIAARLPGRTPNEVKNIWHSTIRSKQLKGRSLLRAYTRALNGRWDDAEARRQALADTLHLHSGNPRETLANLAAADNTNSPHQQANPSGGGAARVQDLQSHADAAAGAGAGRSPRAAAAAASARLQAHNGRAAANAGQPHPHPHAQAHPQSAPGAPGLQGRADGEGCVTGGPAQGSSGSAASGQRPGSSTEAAGSRGGSGGRHRRTSNSAVSHPHDAATAALAAPSAAGAYGHGSIADCAASAHQAHRLAAGRPSPGSSPQVSEDAYNARGQRRPQRPTAHPHQDLHTHSDPSGSPAKRQRRGPGAPDPTSASAPATMHGAVAPAHRGAAVAAAAAAAAAAAGSAAAAAAAGSAAAAEAQLQRQQQQQPMLHQQPPRMQAPAGRRPQQAPMPAPGAHGFPGGLPHGLLPSMSFEGPNMWPGRADDVLLLDEDMDGLGSTGHMVRGGSEGMLAMFGLAPPSGAGRGRGSGGGAGPGPGSGPGAAYGSGPGQGAHVAWGMERADVNPAAAAAVAAAARMRGEGTVPPPSSWPFVPSPGHAPAGAGASGSRGSSAHGQGYGPGQGSGAGHAGSPALPQRPTSAGPVIAALPAAVAAPLQRGLQRLLQLQLVAEANEVPLREPPPPTDAVITLGLGAALDDPMLRWCVENLSPSRSDPGA</sequence>
<dbReference type="InterPro" id="IPR051953">
    <property type="entry name" value="Plant_SW-associated_TFs"/>
</dbReference>
<dbReference type="AlphaFoldDB" id="A0A835XUE7"/>
<keyword evidence="4" id="KW-0238">DNA-binding</keyword>
<evidence type="ECO:0000313" key="10">
    <source>
        <dbReference type="EMBL" id="KAG2486094.1"/>
    </source>
</evidence>
<keyword evidence="3" id="KW-0805">Transcription regulation</keyword>
<gene>
    <name evidence="10" type="ORF">HYH03_015189</name>
</gene>
<dbReference type="EMBL" id="JAEHOE010000117">
    <property type="protein sequence ID" value="KAG2486094.1"/>
    <property type="molecule type" value="Genomic_DNA"/>
</dbReference>
<evidence type="ECO:0000256" key="7">
    <source>
        <dbReference type="SAM" id="MobiDB-lite"/>
    </source>
</evidence>
<feature type="compositionally biased region" description="Gly residues" evidence="7">
    <location>
        <begin position="570"/>
        <end position="598"/>
    </location>
</feature>
<evidence type="ECO:0000256" key="2">
    <source>
        <dbReference type="ARBA" id="ARBA00022737"/>
    </source>
</evidence>
<dbReference type="InterPro" id="IPR001005">
    <property type="entry name" value="SANT/Myb"/>
</dbReference>
<feature type="compositionally biased region" description="Low complexity" evidence="7">
    <location>
        <begin position="240"/>
        <end position="264"/>
    </location>
</feature>
<dbReference type="OrthoDB" id="2143914at2759"/>
<dbReference type="PANTHER" id="PTHR47997">
    <property type="entry name" value="MYB DOMAIN PROTEIN 55"/>
    <property type="match status" value="1"/>
</dbReference>
<comment type="caution">
    <text evidence="10">The sequence shown here is derived from an EMBL/GenBank/DDBJ whole genome shotgun (WGS) entry which is preliminary data.</text>
</comment>
<dbReference type="PROSITE" id="PS50090">
    <property type="entry name" value="MYB_LIKE"/>
    <property type="match status" value="1"/>
</dbReference>
<reference evidence="10" key="1">
    <citation type="journal article" date="2020" name="bioRxiv">
        <title>Comparative genomics of Chlamydomonas.</title>
        <authorList>
            <person name="Craig R.J."/>
            <person name="Hasan A.R."/>
            <person name="Ness R.W."/>
            <person name="Keightley P.D."/>
        </authorList>
    </citation>
    <scope>NUCLEOTIDE SEQUENCE</scope>
    <source>
        <strain evidence="10">CCAP 11/70</strain>
    </source>
</reference>
<keyword evidence="2" id="KW-0677">Repeat</keyword>
<feature type="compositionally biased region" description="Gly residues" evidence="7">
    <location>
        <begin position="663"/>
        <end position="675"/>
    </location>
</feature>
<evidence type="ECO:0000259" key="8">
    <source>
        <dbReference type="PROSITE" id="PS50090"/>
    </source>
</evidence>
<dbReference type="InterPro" id="IPR017930">
    <property type="entry name" value="Myb_dom"/>
</dbReference>
<feature type="region of interest" description="Disordered" evidence="7">
    <location>
        <begin position="467"/>
        <end position="516"/>
    </location>
</feature>
<dbReference type="GO" id="GO:0005634">
    <property type="term" value="C:nucleus"/>
    <property type="evidence" value="ECO:0007669"/>
    <property type="project" value="UniProtKB-SubCell"/>
</dbReference>
<dbReference type="Pfam" id="PF00249">
    <property type="entry name" value="Myb_DNA-binding"/>
    <property type="match status" value="1"/>
</dbReference>
<evidence type="ECO:0000256" key="3">
    <source>
        <dbReference type="ARBA" id="ARBA00023015"/>
    </source>
</evidence>
<evidence type="ECO:0000256" key="5">
    <source>
        <dbReference type="ARBA" id="ARBA00023163"/>
    </source>
</evidence>
<keyword evidence="11" id="KW-1185">Reference proteome</keyword>
<evidence type="ECO:0000256" key="4">
    <source>
        <dbReference type="ARBA" id="ARBA00023125"/>
    </source>
</evidence>
<evidence type="ECO:0000259" key="9">
    <source>
        <dbReference type="PROSITE" id="PS51294"/>
    </source>
</evidence>
<keyword evidence="6" id="KW-0539">Nucleus</keyword>
<feature type="compositionally biased region" description="Low complexity" evidence="7">
    <location>
        <begin position="411"/>
        <end position="425"/>
    </location>
</feature>
<dbReference type="SMART" id="SM00717">
    <property type="entry name" value="SANT"/>
    <property type="match status" value="1"/>
</dbReference>
<evidence type="ECO:0000256" key="1">
    <source>
        <dbReference type="ARBA" id="ARBA00004123"/>
    </source>
</evidence>
<dbReference type="PANTHER" id="PTHR47997:SF75">
    <property type="entry name" value="MYB DOMAIN PROTEIN 55"/>
    <property type="match status" value="1"/>
</dbReference>
<accession>A0A835XUE7</accession>
<keyword evidence="5" id="KW-0804">Transcription</keyword>
<feature type="region of interest" description="Disordered" evidence="7">
    <location>
        <begin position="566"/>
        <end position="599"/>
    </location>
</feature>
<comment type="subcellular location">
    <subcellularLocation>
        <location evidence="1">Nucleus</location>
    </subcellularLocation>
</comment>
<feature type="compositionally biased region" description="Low complexity" evidence="7">
    <location>
        <begin position="210"/>
        <end position="232"/>
    </location>
</feature>
<feature type="compositionally biased region" description="Low complexity" evidence="7">
    <location>
        <begin position="282"/>
        <end position="302"/>
    </location>
</feature>
<feature type="compositionally biased region" description="Low complexity" evidence="7">
    <location>
        <begin position="467"/>
        <end position="487"/>
    </location>
</feature>
<feature type="compositionally biased region" description="Low complexity" evidence="7">
    <location>
        <begin position="637"/>
        <end position="662"/>
    </location>
</feature>
<feature type="region of interest" description="Disordered" evidence="7">
    <location>
        <begin position="1"/>
        <end position="88"/>
    </location>
</feature>
<feature type="compositionally biased region" description="Low complexity" evidence="7">
    <location>
        <begin position="15"/>
        <end position="26"/>
    </location>
</feature>
<dbReference type="InterPro" id="IPR009057">
    <property type="entry name" value="Homeodomain-like_sf"/>
</dbReference>
<feature type="region of interest" description="Disordered" evidence="7">
    <location>
        <begin position="355"/>
        <end position="425"/>
    </location>
</feature>
<dbReference type="Gene3D" id="1.10.10.60">
    <property type="entry name" value="Homeodomain-like"/>
    <property type="match status" value="1"/>
</dbReference>
<dbReference type="PROSITE" id="PS51294">
    <property type="entry name" value="HTH_MYB"/>
    <property type="match status" value="1"/>
</dbReference>
<dbReference type="SUPFAM" id="SSF46689">
    <property type="entry name" value="Homeodomain-like"/>
    <property type="match status" value="1"/>
</dbReference>
<dbReference type="GO" id="GO:0003677">
    <property type="term" value="F:DNA binding"/>
    <property type="evidence" value="ECO:0007669"/>
    <property type="project" value="UniProtKB-KW"/>
</dbReference>
<feature type="domain" description="Myb-like" evidence="8">
    <location>
        <begin position="80"/>
        <end position="130"/>
    </location>
</feature>
<evidence type="ECO:0000313" key="11">
    <source>
        <dbReference type="Proteomes" id="UP000612055"/>
    </source>
</evidence>
<protein>
    <submittedName>
        <fullName evidence="10">Uncharacterized protein</fullName>
    </submittedName>
</protein>
<proteinExistence type="predicted"/>
<feature type="compositionally biased region" description="Acidic residues" evidence="7">
    <location>
        <begin position="43"/>
        <end position="63"/>
    </location>
</feature>
<name>A0A835XUE7_9CHLO</name>
<feature type="domain" description="HTH myb-type" evidence="9">
    <location>
        <begin position="80"/>
        <end position="134"/>
    </location>
</feature>
<organism evidence="10 11">
    <name type="scientific">Edaphochlamys debaryana</name>
    <dbReference type="NCBI Taxonomy" id="47281"/>
    <lineage>
        <taxon>Eukaryota</taxon>
        <taxon>Viridiplantae</taxon>
        <taxon>Chlorophyta</taxon>
        <taxon>core chlorophytes</taxon>
        <taxon>Chlorophyceae</taxon>
        <taxon>CS clade</taxon>
        <taxon>Chlamydomonadales</taxon>
        <taxon>Chlamydomonadales incertae sedis</taxon>
        <taxon>Edaphochlamys</taxon>
    </lineage>
</organism>